<dbReference type="EMBL" id="BAABFO010000012">
    <property type="protein sequence ID" value="GAA4334687.1"/>
    <property type="molecule type" value="Genomic_DNA"/>
</dbReference>
<dbReference type="Gene3D" id="3.30.1540.10">
    <property type="entry name" value="formyl-coa transferase, domain 3"/>
    <property type="match status" value="1"/>
</dbReference>
<dbReference type="SUPFAM" id="SSF89796">
    <property type="entry name" value="CoA-transferase family III (CaiB/BaiF)"/>
    <property type="match status" value="2"/>
</dbReference>
<organism evidence="2 3">
    <name type="scientific">Pigmentiphaga soli</name>
    <dbReference type="NCBI Taxonomy" id="1007095"/>
    <lineage>
        <taxon>Bacteria</taxon>
        <taxon>Pseudomonadati</taxon>
        <taxon>Pseudomonadota</taxon>
        <taxon>Betaproteobacteria</taxon>
        <taxon>Burkholderiales</taxon>
        <taxon>Alcaligenaceae</taxon>
        <taxon>Pigmentiphaga</taxon>
    </lineage>
</organism>
<dbReference type="InterPro" id="IPR003673">
    <property type="entry name" value="CoA-Trfase_fam_III"/>
</dbReference>
<evidence type="ECO:0000313" key="3">
    <source>
        <dbReference type="Proteomes" id="UP001501671"/>
    </source>
</evidence>
<proteinExistence type="predicted"/>
<dbReference type="Proteomes" id="UP001501671">
    <property type="component" value="Unassembled WGS sequence"/>
</dbReference>
<sequence length="490" mass="52769">MSDTRGDAAQAADLPQVGAFDELMAVRGLPPVAAGEVGVAGSDPFYRIPYRVGETTAALLAAVGVASNDIWELRTGRRQQVRVDVRHAAATTRTVDYTRALGDDGQYRHVPLPADMSYMLTVTQPWQARNGWVLPHFNLPHLARRVLDVLQCDYTPAAVAAAVANWDADELEAAIAAANACGGKIRTPQEWLAHPQGAYLAARPVIEITRIADGPPEPFPEGLGDGLRPLSGVRVLDLTRILAGPIAGRTLAEHGADVLLVTAEKLPQTPEHVRDTSHGKRSCYLDFTRPGDHARLLALAGEADVMISGYRPGRLAAHGFGMEELMRRRPGLVYLSISCFGSGGPFAGRSGWEQVAQAVTGVCHTYGQLANGGRPKLVFAPVCDYTTGYLGALGTMLALARRAREGGSYHVQVSLCQSAMLIQRQGLLHDFGQAPEKLTEAELARLYVEADTGYGRLRTLGPALQMSETPCRWARPTPAPGSDRPEWLPR</sequence>
<dbReference type="InterPro" id="IPR023606">
    <property type="entry name" value="CoA-Trfase_III_dom_1_sf"/>
</dbReference>
<dbReference type="Pfam" id="PF02515">
    <property type="entry name" value="CoA_transf_3"/>
    <property type="match status" value="2"/>
</dbReference>
<dbReference type="Gene3D" id="3.40.50.10540">
    <property type="entry name" value="Crotonobetainyl-coa:carnitine coa-transferase, domain 1"/>
    <property type="match status" value="2"/>
</dbReference>
<dbReference type="RefSeq" id="WP_345250342.1">
    <property type="nucleotide sequence ID" value="NZ_BAABFO010000012.1"/>
</dbReference>
<name>A0ABP8H607_9BURK</name>
<feature type="region of interest" description="Disordered" evidence="1">
    <location>
        <begin position="471"/>
        <end position="490"/>
    </location>
</feature>
<dbReference type="PANTHER" id="PTHR48229:SF1">
    <property type="entry name" value="ALPHA METHYLACYL-COA RACEMASE-RELATED"/>
    <property type="match status" value="1"/>
</dbReference>
<evidence type="ECO:0000313" key="2">
    <source>
        <dbReference type="EMBL" id="GAA4334687.1"/>
    </source>
</evidence>
<dbReference type="GO" id="GO:0016740">
    <property type="term" value="F:transferase activity"/>
    <property type="evidence" value="ECO:0007669"/>
    <property type="project" value="UniProtKB-KW"/>
</dbReference>
<dbReference type="InterPro" id="IPR052985">
    <property type="entry name" value="CoA-trans_III_biosynth/detox"/>
</dbReference>
<reference evidence="3" key="1">
    <citation type="journal article" date="2019" name="Int. J. Syst. Evol. Microbiol.">
        <title>The Global Catalogue of Microorganisms (GCM) 10K type strain sequencing project: providing services to taxonomists for standard genome sequencing and annotation.</title>
        <authorList>
            <consortium name="The Broad Institute Genomics Platform"/>
            <consortium name="The Broad Institute Genome Sequencing Center for Infectious Disease"/>
            <person name="Wu L."/>
            <person name="Ma J."/>
        </authorList>
    </citation>
    <scope>NUCLEOTIDE SEQUENCE [LARGE SCALE GENOMIC DNA]</scope>
    <source>
        <strain evidence="3">JCM 17666</strain>
    </source>
</reference>
<dbReference type="InterPro" id="IPR044855">
    <property type="entry name" value="CoA-Trfase_III_dom3_sf"/>
</dbReference>
<dbReference type="PANTHER" id="PTHR48229">
    <property type="entry name" value="CAIB/BAIF FAMILY ENZYME (AFU_ORTHOLOGUE AFUA_1G05360)-RELATED"/>
    <property type="match status" value="1"/>
</dbReference>
<keyword evidence="2" id="KW-0808">Transferase</keyword>
<gene>
    <name evidence="2" type="ORF">GCM10023144_27190</name>
</gene>
<keyword evidence="3" id="KW-1185">Reference proteome</keyword>
<protein>
    <submittedName>
        <fullName evidence="2">CoA transferase</fullName>
    </submittedName>
</protein>
<evidence type="ECO:0000256" key="1">
    <source>
        <dbReference type="SAM" id="MobiDB-lite"/>
    </source>
</evidence>
<comment type="caution">
    <text evidence="2">The sequence shown here is derived from an EMBL/GenBank/DDBJ whole genome shotgun (WGS) entry which is preliminary data.</text>
</comment>
<accession>A0ABP8H607</accession>